<comment type="caution">
    <text evidence="2">The sequence shown here is derived from an EMBL/GenBank/DDBJ whole genome shotgun (WGS) entry which is preliminary data.</text>
</comment>
<reference evidence="2" key="1">
    <citation type="submission" date="2021-01" db="EMBL/GenBank/DDBJ databases">
        <authorList>
            <person name="Li R."/>
            <person name="Bekaert M."/>
        </authorList>
    </citation>
    <scope>NUCLEOTIDE SEQUENCE</scope>
    <source>
        <strain evidence="2">Farmed</strain>
    </source>
</reference>
<keyword evidence="1" id="KW-0812">Transmembrane</keyword>
<feature type="transmembrane region" description="Helical" evidence="1">
    <location>
        <begin position="140"/>
        <end position="163"/>
    </location>
</feature>
<proteinExistence type="predicted"/>
<feature type="transmembrane region" description="Helical" evidence="1">
    <location>
        <begin position="47"/>
        <end position="68"/>
    </location>
</feature>
<feature type="transmembrane region" description="Helical" evidence="1">
    <location>
        <begin position="74"/>
        <end position="94"/>
    </location>
</feature>
<evidence type="ECO:0000256" key="1">
    <source>
        <dbReference type="SAM" id="Phobius"/>
    </source>
</evidence>
<keyword evidence="1" id="KW-0472">Membrane</keyword>
<protein>
    <submittedName>
        <fullName evidence="2">Uncharacterized protein</fullName>
    </submittedName>
</protein>
<organism evidence="2 3">
    <name type="scientific">Acanthosepion pharaonis</name>
    <name type="common">Pharaoh cuttlefish</name>
    <name type="synonym">Sepia pharaonis</name>
    <dbReference type="NCBI Taxonomy" id="158019"/>
    <lineage>
        <taxon>Eukaryota</taxon>
        <taxon>Metazoa</taxon>
        <taxon>Spiralia</taxon>
        <taxon>Lophotrochozoa</taxon>
        <taxon>Mollusca</taxon>
        <taxon>Cephalopoda</taxon>
        <taxon>Coleoidea</taxon>
        <taxon>Decapodiformes</taxon>
        <taxon>Sepiida</taxon>
        <taxon>Sepiina</taxon>
        <taxon>Sepiidae</taxon>
        <taxon>Acanthosepion</taxon>
    </lineage>
</organism>
<gene>
    <name evidence="2" type="ORF">SPHA_43726</name>
</gene>
<sequence length="238" mass="26062">MSNSFSISVCICHLSNSYFCLHLSPLCPTLSISVCICPPSPHLNVQLFSLFLSASVSLSLMSNSFFSISVCPSVFLSLPLCPTLSISVCIYFCLMSNSFYFCLICPPQCPTLFYFCLHLSPSPLCPTKFLSASVPSPTLFLFSILFLSVCICPLPLCPTLSISQSASVSLSPNKPFLFVCPTLFYFCLHLSSPPTLCPTVLSNYFCLHLSLPLQHFLSVSVSLPFPTFLFCLHLSPSP</sequence>
<accession>A0A812D0H8</accession>
<feature type="transmembrane region" description="Helical" evidence="1">
    <location>
        <begin position="175"/>
        <end position="192"/>
    </location>
</feature>
<feature type="transmembrane region" description="Helical" evidence="1">
    <location>
        <begin position="212"/>
        <end position="232"/>
    </location>
</feature>
<dbReference type="EMBL" id="CAHIKZ030002212">
    <property type="protein sequence ID" value="CAE1282902.1"/>
    <property type="molecule type" value="Genomic_DNA"/>
</dbReference>
<evidence type="ECO:0000313" key="2">
    <source>
        <dbReference type="EMBL" id="CAE1282902.1"/>
    </source>
</evidence>
<name>A0A812D0H8_ACAPH</name>
<keyword evidence="3" id="KW-1185">Reference proteome</keyword>
<keyword evidence="1" id="KW-1133">Transmembrane helix</keyword>
<dbReference type="Proteomes" id="UP000597762">
    <property type="component" value="Unassembled WGS sequence"/>
</dbReference>
<dbReference type="AlphaFoldDB" id="A0A812D0H8"/>
<evidence type="ECO:0000313" key="3">
    <source>
        <dbReference type="Proteomes" id="UP000597762"/>
    </source>
</evidence>